<dbReference type="RefSeq" id="WP_020250028.1">
    <property type="nucleotide sequence ID" value="NZ_CP130454.1"/>
</dbReference>
<dbReference type="Gene3D" id="3.30.300.130">
    <property type="entry name" value="Fe-S cluster assembly (FSCA)"/>
    <property type="match status" value="1"/>
</dbReference>
<reference evidence="2 3" key="1">
    <citation type="submission" date="2022-08" db="EMBL/GenBank/DDBJ databases">
        <title>Bacterial and archaeal communities from various locations to study Microbial Dark Matter (Phase II).</title>
        <authorList>
            <person name="Stepanauskas R."/>
        </authorList>
    </citation>
    <scope>NUCLEOTIDE SEQUENCE [LARGE SCALE GENOMIC DNA]</scope>
    <source>
        <strain evidence="2 3">PD1</strain>
    </source>
</reference>
<dbReference type="SUPFAM" id="SSF117916">
    <property type="entry name" value="Fe-S cluster assembly (FSCA) domain-like"/>
    <property type="match status" value="1"/>
</dbReference>
<evidence type="ECO:0000259" key="1">
    <source>
        <dbReference type="Pfam" id="PF01883"/>
    </source>
</evidence>
<name>A0ABT2EQ49_9BACT</name>
<gene>
    <name evidence="2" type="ORF">M2350_002412</name>
</gene>
<dbReference type="EMBL" id="JANUCP010000004">
    <property type="protein sequence ID" value="MCS3919995.1"/>
    <property type="molecule type" value="Genomic_DNA"/>
</dbReference>
<dbReference type="PANTHER" id="PTHR42831">
    <property type="entry name" value="FE-S PROTEIN MATURATION AUXILIARY FACTOR YITW"/>
    <property type="match status" value="1"/>
</dbReference>
<evidence type="ECO:0000313" key="3">
    <source>
        <dbReference type="Proteomes" id="UP001204798"/>
    </source>
</evidence>
<dbReference type="InterPro" id="IPR052339">
    <property type="entry name" value="Fe-S_Maturation_MIP18"/>
</dbReference>
<dbReference type="PANTHER" id="PTHR42831:SF1">
    <property type="entry name" value="FE-S PROTEIN MATURATION AUXILIARY FACTOR YITW"/>
    <property type="match status" value="1"/>
</dbReference>
<keyword evidence="3" id="KW-1185">Reference proteome</keyword>
<dbReference type="InterPro" id="IPR034904">
    <property type="entry name" value="FSCA_dom_sf"/>
</dbReference>
<comment type="caution">
    <text evidence="2">The sequence shown here is derived from an EMBL/GenBank/DDBJ whole genome shotgun (WGS) entry which is preliminary data.</text>
</comment>
<dbReference type="InterPro" id="IPR002744">
    <property type="entry name" value="MIP18-like"/>
</dbReference>
<accession>A0ABT2EQ49</accession>
<proteinExistence type="predicted"/>
<evidence type="ECO:0000313" key="2">
    <source>
        <dbReference type="EMBL" id="MCS3919995.1"/>
    </source>
</evidence>
<protein>
    <submittedName>
        <fullName evidence="2">Metal-sulfur cluster biosynthetic enzyme</fullName>
    </submittedName>
</protein>
<sequence length="105" mass="11598">MPTKEQVLEVLKNCYDPEIGINIVDLGLIYGVDIDEEAGRVKVTFTLTTPFCPLGPELVDQIRELVGSLEGVKEVETELTFDPPWSPEKATEEGKALLRIMGVPI</sequence>
<organism evidence="2 3">
    <name type="scientific">Candidatus Fervidibacter sacchari</name>
    <dbReference type="NCBI Taxonomy" id="1448929"/>
    <lineage>
        <taxon>Bacteria</taxon>
        <taxon>Candidatus Fervidibacterota</taxon>
        <taxon>Candidatus Fervidibacter</taxon>
    </lineage>
</organism>
<dbReference type="Proteomes" id="UP001204798">
    <property type="component" value="Unassembled WGS sequence"/>
</dbReference>
<feature type="domain" description="MIP18 family-like" evidence="1">
    <location>
        <begin position="4"/>
        <end position="76"/>
    </location>
</feature>
<dbReference type="Pfam" id="PF01883">
    <property type="entry name" value="FeS_assembly_P"/>
    <property type="match status" value="1"/>
</dbReference>